<keyword evidence="2" id="KW-0966">Cell projection</keyword>
<accession>A0A090QUM8</accession>
<protein>
    <submittedName>
        <fullName evidence="2">Flagellar hook-associated protein FliD</fullName>
    </submittedName>
</protein>
<dbReference type="STRING" id="754436.JCM19237_3956"/>
<dbReference type="PANTHER" id="PTHR30288">
    <property type="entry name" value="FLAGELLAR CAP/ASSEMBLY PROTEIN FLID"/>
    <property type="match status" value="1"/>
</dbReference>
<gene>
    <name evidence="2" type="ORF">JCM19237_3956</name>
</gene>
<dbReference type="AlphaFoldDB" id="A0A090QUM8"/>
<evidence type="ECO:0000313" key="3">
    <source>
        <dbReference type="Proteomes" id="UP000029227"/>
    </source>
</evidence>
<comment type="caution">
    <text evidence="2">The sequence shown here is derived from an EMBL/GenBank/DDBJ whole genome shotgun (WGS) entry which is preliminary data.</text>
</comment>
<reference evidence="2 3" key="1">
    <citation type="journal article" date="2014" name="Genome Announc.">
        <title>Draft Genome Sequences of Two Vibrionaceae Species, Vibrio ponticus C121 and Photobacterium aphoticum C119, Isolated as Coral Reef Microbiota.</title>
        <authorList>
            <person name="Al-saari N."/>
            <person name="Meirelles P.M."/>
            <person name="Mino S."/>
            <person name="Suda W."/>
            <person name="Oshima K."/>
            <person name="Hattori M."/>
            <person name="Ohkuma M."/>
            <person name="Thompson F.L."/>
            <person name="Gomez-Gil B."/>
            <person name="Sawabe T."/>
            <person name="Sawabe T."/>
        </authorList>
    </citation>
    <scope>NUCLEOTIDE SEQUENCE [LARGE SCALE GENOMIC DNA]</scope>
    <source>
        <strain evidence="2 3">JCM 19237</strain>
    </source>
</reference>
<organism evidence="2 3">
    <name type="scientific">Photobacterium aphoticum</name>
    <dbReference type="NCBI Taxonomy" id="754436"/>
    <lineage>
        <taxon>Bacteria</taxon>
        <taxon>Pseudomonadati</taxon>
        <taxon>Pseudomonadota</taxon>
        <taxon>Gammaproteobacteria</taxon>
        <taxon>Vibrionales</taxon>
        <taxon>Vibrionaceae</taxon>
        <taxon>Photobacterium</taxon>
    </lineage>
</organism>
<evidence type="ECO:0000313" key="2">
    <source>
        <dbReference type="EMBL" id="GAL06890.1"/>
    </source>
</evidence>
<keyword evidence="2" id="KW-0969">Cilium</keyword>
<name>A0A090QUM8_9GAMM</name>
<dbReference type="Pfam" id="PF07195">
    <property type="entry name" value="FliD_C"/>
    <property type="match status" value="1"/>
</dbReference>
<evidence type="ECO:0000259" key="1">
    <source>
        <dbReference type="Pfam" id="PF07195"/>
    </source>
</evidence>
<dbReference type="GO" id="GO:0009421">
    <property type="term" value="C:bacterial-type flagellum filament cap"/>
    <property type="evidence" value="ECO:0007669"/>
    <property type="project" value="InterPro"/>
</dbReference>
<dbReference type="Proteomes" id="UP000029227">
    <property type="component" value="Unassembled WGS sequence"/>
</dbReference>
<proteinExistence type="predicted"/>
<dbReference type="InterPro" id="IPR010809">
    <property type="entry name" value="FliD_C"/>
</dbReference>
<keyword evidence="2" id="KW-0282">Flagellum</keyword>
<dbReference type="GO" id="GO:0071973">
    <property type="term" value="P:bacterial-type flagellum-dependent cell motility"/>
    <property type="evidence" value="ECO:0007669"/>
    <property type="project" value="TreeGrafter"/>
</dbReference>
<dbReference type="PANTHER" id="PTHR30288:SF0">
    <property type="entry name" value="FLAGELLAR HOOK-ASSOCIATED PROTEIN 2"/>
    <property type="match status" value="1"/>
</dbReference>
<sequence>MLTSDKSGEANQIKVRVDAPFDSTLQKFGFNPNNDINAMTQMQAATDAKVLIDGIATVTSDTNTIEDAIEGVDLDLLGMGETDSTASKEGKPPKDTVTVEVGYDRNAVGGAIEQFVNAYNQFYSTAHELGKFDPETQEKGPLVGDSIIRTVDNQLRNAFSSPVEGAPDTVKTLSELGVMSTMEGRLEIDYDLLDRQLAKNFTDVGAFFSGQNGFARKIEDLIHSHTGITGSINSRQTSLGDQVSRLNTEQANLDRRMESVQKRTHDQFTAMDNAMGQMKSQLSSMMSMMPA</sequence>
<feature type="domain" description="Flagellar hook-associated protein 2 C-terminal" evidence="1">
    <location>
        <begin position="45"/>
        <end position="280"/>
    </location>
</feature>
<dbReference type="EMBL" id="BBMN01000013">
    <property type="protein sequence ID" value="GAL06890.1"/>
    <property type="molecule type" value="Genomic_DNA"/>
</dbReference>
<dbReference type="InterPro" id="IPR040026">
    <property type="entry name" value="FliD"/>
</dbReference>
<dbReference type="GO" id="GO:0007155">
    <property type="term" value="P:cell adhesion"/>
    <property type="evidence" value="ECO:0007669"/>
    <property type="project" value="InterPro"/>
</dbReference>
<dbReference type="eggNOG" id="COG1345">
    <property type="taxonomic scope" value="Bacteria"/>
</dbReference>